<dbReference type="InterPro" id="IPR022521">
    <property type="entry name" value="Rv3660c"/>
</dbReference>
<accession>D6ZC76</accession>
<dbReference type="HOGENOM" id="CLU_042654_2_1_11"/>
<dbReference type="AlphaFoldDB" id="D6ZC76"/>
<dbReference type="GO" id="GO:0051782">
    <property type="term" value="P:negative regulation of cell division"/>
    <property type="evidence" value="ECO:0007669"/>
    <property type="project" value="TreeGrafter"/>
</dbReference>
<dbReference type="GO" id="GO:0005524">
    <property type="term" value="F:ATP binding"/>
    <property type="evidence" value="ECO:0007669"/>
    <property type="project" value="TreeGrafter"/>
</dbReference>
<dbReference type="KEGG" id="srt:Srot_2610"/>
<dbReference type="GO" id="GO:0009898">
    <property type="term" value="C:cytoplasmic side of plasma membrane"/>
    <property type="evidence" value="ECO:0007669"/>
    <property type="project" value="TreeGrafter"/>
</dbReference>
<feature type="domain" description="Rv3660c-like CheY-like N-terminal" evidence="1">
    <location>
        <begin position="32"/>
        <end position="137"/>
    </location>
</feature>
<dbReference type="OrthoDB" id="3252838at2"/>
<evidence type="ECO:0000313" key="2">
    <source>
        <dbReference type="EMBL" id="ADG99045.1"/>
    </source>
</evidence>
<dbReference type="GO" id="GO:0005829">
    <property type="term" value="C:cytosol"/>
    <property type="evidence" value="ECO:0007669"/>
    <property type="project" value="TreeGrafter"/>
</dbReference>
<proteinExistence type="predicted"/>
<dbReference type="NCBIfam" id="TIGR03815">
    <property type="entry name" value="CpaE_hom_Actino"/>
    <property type="match status" value="1"/>
</dbReference>
<dbReference type="Gene3D" id="3.40.50.300">
    <property type="entry name" value="P-loop containing nucleotide triphosphate hydrolases"/>
    <property type="match status" value="1"/>
</dbReference>
<dbReference type="eggNOG" id="COG0455">
    <property type="taxonomic scope" value="Bacteria"/>
</dbReference>
<dbReference type="EMBL" id="CP001958">
    <property type="protein sequence ID" value="ADG99045.1"/>
    <property type="molecule type" value="Genomic_DNA"/>
</dbReference>
<protein>
    <recommendedName>
        <fullName evidence="1">Rv3660c-like CheY-like N-terminal domain-containing protein</fullName>
    </recommendedName>
</protein>
<dbReference type="InterPro" id="IPR059050">
    <property type="entry name" value="Rv3660c_N"/>
</dbReference>
<dbReference type="Pfam" id="PF26563">
    <property type="entry name" value="Rv3660c_N"/>
    <property type="match status" value="1"/>
</dbReference>
<keyword evidence="3" id="KW-1185">Reference proteome</keyword>
<dbReference type="InterPro" id="IPR027417">
    <property type="entry name" value="P-loop_NTPase"/>
</dbReference>
<dbReference type="SUPFAM" id="SSF52540">
    <property type="entry name" value="P-loop containing nucleoside triphosphate hydrolases"/>
    <property type="match status" value="1"/>
</dbReference>
<gene>
    <name evidence="2" type="ordered locus">Srot_2610</name>
</gene>
<organism evidence="2 3">
    <name type="scientific">Segniliparus rotundus (strain ATCC BAA-972 / CDC 1076 / CIP 108378 / DSM 44985 / JCM 13578)</name>
    <dbReference type="NCBI Taxonomy" id="640132"/>
    <lineage>
        <taxon>Bacteria</taxon>
        <taxon>Bacillati</taxon>
        <taxon>Actinomycetota</taxon>
        <taxon>Actinomycetes</taxon>
        <taxon>Mycobacteriales</taxon>
        <taxon>Segniliparaceae</taxon>
        <taxon>Segniliparus</taxon>
    </lineage>
</organism>
<dbReference type="InterPro" id="IPR050625">
    <property type="entry name" value="ParA/MinD_ATPase"/>
</dbReference>
<dbReference type="PANTHER" id="PTHR43384:SF11">
    <property type="entry name" value="SEPTUM SITE DETERMINING PROTEIN"/>
    <property type="match status" value="1"/>
</dbReference>
<evidence type="ECO:0000259" key="1">
    <source>
        <dbReference type="Pfam" id="PF26563"/>
    </source>
</evidence>
<dbReference type="STRING" id="640132.Srot_2610"/>
<dbReference type="GO" id="GO:0016887">
    <property type="term" value="F:ATP hydrolysis activity"/>
    <property type="evidence" value="ECO:0007669"/>
    <property type="project" value="TreeGrafter"/>
</dbReference>
<name>D6ZC76_SEGRD</name>
<evidence type="ECO:0000313" key="3">
    <source>
        <dbReference type="Proteomes" id="UP000002247"/>
    </source>
</evidence>
<dbReference type="PANTHER" id="PTHR43384">
    <property type="entry name" value="SEPTUM SITE-DETERMINING PROTEIN MIND HOMOLOG, CHLOROPLASTIC-RELATED"/>
    <property type="match status" value="1"/>
</dbReference>
<sequence length="380" mass="39260">MVRMRLFRPSRGFTRPPRSFVASEAPEVLAAIADPVLMEHVRHVVAASGRGLVESPPQRDRRVWRSAGMVLLDEQTARACAGERLARDGATALVCTGPASPAAWQLAVRVKADHVLALPEQERDLVRVVGEAVERRVGAGRIIAVIGARGGAGVSTLVAATALVAARSGLRSLAVDLDPLGGGLDVVLGMEREPGLRWGDLALVGGRVSAAALHEALPSRSGNLSVLGAGSADLSAPRGAIEPEAALAVLDSTRSAGDAVVVDLPRHWGDLQQAVVATADSTILVLPAELRAIAAGRSLALALCRECASVGAVVRGPSPGGLRLSRAAEHAGVPLIATMHDEPPIALSLERHGLVLRARSSVLRAAAAVLGRGPAKAVRR</sequence>
<reference evidence="2 3" key="1">
    <citation type="journal article" date="2010" name="Stand. Genomic Sci.">
        <title>Complete genome sequence of Segniliparus rotundus type strain (CDC 1076).</title>
        <authorList>
            <person name="Sikorski J."/>
            <person name="Lapidus A."/>
            <person name="Copeland A."/>
            <person name="Misra M."/>
            <person name="Glavina Del Rio T."/>
            <person name="Nolan M."/>
            <person name="Lucas S."/>
            <person name="Chen F."/>
            <person name="Tice H."/>
            <person name="Cheng J.F."/>
            <person name="Jando M."/>
            <person name="Schneider S."/>
            <person name="Bruce D."/>
            <person name="Goodwin L."/>
            <person name="Pitluck S."/>
            <person name="Liolios K."/>
            <person name="Mikhailova N."/>
            <person name="Pati A."/>
            <person name="Ivanova N."/>
            <person name="Mavromatis K."/>
            <person name="Chen A."/>
            <person name="Palaniappan K."/>
            <person name="Chertkov O."/>
            <person name="Land M."/>
            <person name="Hauser L."/>
            <person name="Chang Y.J."/>
            <person name="Jeffries C.D."/>
            <person name="Brettin T."/>
            <person name="Detter J.C."/>
            <person name="Han C."/>
            <person name="Rohde M."/>
            <person name="Goker M."/>
            <person name="Bristow J."/>
            <person name="Eisen J.A."/>
            <person name="Markowitz V."/>
            <person name="Hugenholtz P."/>
            <person name="Kyrpides N.C."/>
            <person name="Klenk H.P."/>
        </authorList>
    </citation>
    <scope>NUCLEOTIDE SEQUENCE [LARGE SCALE GENOMIC DNA]</scope>
    <source>
        <strain evidence="3">ATCC BAA-972 / CDC 1076 / CIP 108378 / DSM 44985 / JCM 13578</strain>
    </source>
</reference>
<dbReference type="Proteomes" id="UP000002247">
    <property type="component" value="Chromosome"/>
</dbReference>